<organism evidence="1 2">
    <name type="scientific">Capnocytophaga sputigena</name>
    <dbReference type="NCBI Taxonomy" id="1019"/>
    <lineage>
        <taxon>Bacteria</taxon>
        <taxon>Pseudomonadati</taxon>
        <taxon>Bacteroidota</taxon>
        <taxon>Flavobacteriia</taxon>
        <taxon>Flavobacteriales</taxon>
        <taxon>Flavobacteriaceae</taxon>
        <taxon>Capnocytophaga</taxon>
    </lineage>
</organism>
<sequence length="383" mass="43447">MPKTYGKFTLSLIGKDSHKVNITPGQGRFTIAPKTLGEKADAYVDADTPIQWEVFNDFKVPAGGNWPRVMDYMGNDTRFIKWIEQREMESFDWTLMAPATVDFSKAKIEYLSVDNNDYPLDIKLGNKWLKGLSLEGNPHKITLEVVVPLKSISFDISTEKKNNTPVFLPKFEALKDITTINISTPVGGQPFDCGSLLQFKKLKTVRLNGNMCNMEALGKLNLSGIEVRYCPDMSGLPPLSTWADLNYCIFWNVEEVRGKALRKELKELEKTRGLSEYASVSNLHPKSWFVTEFNIPFASWEGKNGREAMKAYKETLKAIKKAKEEKEVRSLLEALIAVINGLPNIETTEREDTYEAVCQLADVASFAIEEEKITQWFDKAREF</sequence>
<reference evidence="2" key="1">
    <citation type="submission" date="2017-06" db="EMBL/GenBank/DDBJ databases">
        <title>Capnocytophaga spp. assemblies.</title>
        <authorList>
            <person name="Gulvik C.A."/>
        </authorList>
    </citation>
    <scope>NUCLEOTIDE SEQUENCE [LARGE SCALE GENOMIC DNA]</scope>
    <source>
        <strain evidence="2">H4486</strain>
    </source>
</reference>
<evidence type="ECO:0000313" key="1">
    <source>
        <dbReference type="EMBL" id="ATA80011.1"/>
    </source>
</evidence>
<protein>
    <submittedName>
        <fullName evidence="1">Uncharacterized protein</fullName>
    </submittedName>
</protein>
<proteinExistence type="predicted"/>
<evidence type="ECO:0000313" key="2">
    <source>
        <dbReference type="Proteomes" id="UP000217334"/>
    </source>
</evidence>
<dbReference type="AlphaFoldDB" id="A0A250F4I8"/>
<gene>
    <name evidence="1" type="ORF">CGC59_10130</name>
</gene>
<dbReference type="Proteomes" id="UP000217334">
    <property type="component" value="Chromosome"/>
</dbReference>
<dbReference type="EMBL" id="CP022383">
    <property type="protein sequence ID" value="ATA80011.1"/>
    <property type="molecule type" value="Genomic_DNA"/>
</dbReference>
<name>A0A250F4I8_CAPSP</name>
<dbReference type="RefSeq" id="WP_095901851.1">
    <property type="nucleotide sequence ID" value="NZ_CP022383.1"/>
</dbReference>
<accession>A0A250F4I8</accession>